<dbReference type="InterPro" id="IPR013525">
    <property type="entry name" value="ABC2_TM"/>
</dbReference>
<dbReference type="GO" id="GO:0005886">
    <property type="term" value="C:plasma membrane"/>
    <property type="evidence" value="ECO:0007669"/>
    <property type="project" value="TreeGrafter"/>
</dbReference>
<dbReference type="GO" id="GO:0016887">
    <property type="term" value="F:ATP hydrolysis activity"/>
    <property type="evidence" value="ECO:0007669"/>
    <property type="project" value="InterPro"/>
</dbReference>
<evidence type="ECO:0000313" key="10">
    <source>
        <dbReference type="Proteomes" id="UP000663828"/>
    </source>
</evidence>
<dbReference type="InterPro" id="IPR043926">
    <property type="entry name" value="ABCG_dom"/>
</dbReference>
<keyword evidence="4 7" id="KW-0812">Transmembrane</keyword>
<name>A0A814E6C4_ADIRI</name>
<dbReference type="Pfam" id="PF00005">
    <property type="entry name" value="ABC_tran"/>
    <property type="match status" value="1"/>
</dbReference>
<reference evidence="9" key="1">
    <citation type="submission" date="2021-02" db="EMBL/GenBank/DDBJ databases">
        <authorList>
            <person name="Nowell W R."/>
        </authorList>
    </citation>
    <scope>NUCLEOTIDE SEQUENCE</scope>
</reference>
<evidence type="ECO:0000256" key="4">
    <source>
        <dbReference type="ARBA" id="ARBA00022692"/>
    </source>
</evidence>
<keyword evidence="5 7" id="KW-1133">Transmembrane helix</keyword>
<evidence type="ECO:0000256" key="7">
    <source>
        <dbReference type="SAM" id="Phobius"/>
    </source>
</evidence>
<comment type="caution">
    <text evidence="9">The sequence shown here is derived from an EMBL/GenBank/DDBJ whole genome shotgun (WGS) entry which is preliminary data.</text>
</comment>
<evidence type="ECO:0000313" key="9">
    <source>
        <dbReference type="EMBL" id="CAF0965277.1"/>
    </source>
</evidence>
<keyword evidence="10" id="KW-1185">Reference proteome</keyword>
<dbReference type="Pfam" id="PF01061">
    <property type="entry name" value="ABC2_membrane"/>
    <property type="match status" value="1"/>
</dbReference>
<dbReference type="InterPro" id="IPR027417">
    <property type="entry name" value="P-loop_NTPase"/>
</dbReference>
<gene>
    <name evidence="9" type="ORF">XAT740_LOCUS11372</name>
</gene>
<evidence type="ECO:0000256" key="3">
    <source>
        <dbReference type="ARBA" id="ARBA00022448"/>
    </source>
</evidence>
<dbReference type="GO" id="GO:0005524">
    <property type="term" value="F:ATP binding"/>
    <property type="evidence" value="ECO:0007669"/>
    <property type="project" value="InterPro"/>
</dbReference>
<dbReference type="SUPFAM" id="SSF52540">
    <property type="entry name" value="P-loop containing nucleoside triphosphate hydrolases"/>
    <property type="match status" value="1"/>
</dbReference>
<keyword evidence="6 7" id="KW-0472">Membrane</keyword>
<feature type="transmembrane region" description="Helical" evidence="7">
    <location>
        <begin position="631"/>
        <end position="652"/>
    </location>
</feature>
<feature type="transmembrane region" description="Helical" evidence="7">
    <location>
        <begin position="510"/>
        <end position="534"/>
    </location>
</feature>
<dbReference type="InterPro" id="IPR050352">
    <property type="entry name" value="ABCG_transporters"/>
</dbReference>
<dbReference type="Gene3D" id="3.40.50.300">
    <property type="entry name" value="P-loop containing nucleotide triphosphate hydrolases"/>
    <property type="match status" value="1"/>
</dbReference>
<dbReference type="InterPro" id="IPR003439">
    <property type="entry name" value="ABC_transporter-like_ATP-bd"/>
</dbReference>
<feature type="transmembrane region" description="Helical" evidence="7">
    <location>
        <begin position="477"/>
        <end position="504"/>
    </location>
</feature>
<comment type="subcellular location">
    <subcellularLocation>
        <location evidence="1">Membrane</location>
        <topology evidence="1">Multi-pass membrane protein</topology>
    </subcellularLocation>
</comment>
<evidence type="ECO:0000256" key="2">
    <source>
        <dbReference type="ARBA" id="ARBA00005814"/>
    </source>
</evidence>
<evidence type="ECO:0000259" key="8">
    <source>
        <dbReference type="PROSITE" id="PS50893"/>
    </source>
</evidence>
<sequence>MSDEFNTTGKKPVEYGCQLRDFSLACEIASLACIIHDYENILTRDNTRNTVLNFNSNRNHSNQQLLVPLSSFDNDSTIDIDENKNTTISFERINYTLKTNNSILSRLSPCKSAPVRQILFDISGVFRSDRQTYEGEILINRRVRPPSSVYRHTAAYVVQDDIFSGTLSVRENIVFSANLRLPRSMSYDERLERVERIIQQLHLTECADTRMGTESQRGVSGGERKRTCIAMEMVLEPKILFLDEPTTGLDSSTACSVMQCLRELSQQGCTIIFSIHQPRHSIFELFDTVLLLLHGHTVYFGPSTKLMPYFINQGIPHKENDNPADFALDILNNVNSDLTAVDLHIKYRMSAMFVKNEVIVIGDPYDEEVYIVQKPDRSLLSDFFYVSQRTLRNAIRNYALLTWQIAVAIILGVLTGLLYYQLPRTTDTGVQNRLGCIFFIVVNQIFSTATALEPFIKERALFIHENVSGYYSITTLFFAKLICDLLPMRVIPSVVFSLISYYMVGLQKTVAKFLVFLLTIFMANVFGSAICFFIAASMSVFAVALIVLVLILVIMMVFSGFLVELNSVFSFLRWIQWVSAFRYAYNVLVINELRDINFCLPNRTDVCLVTGSSVLEKRSIDHKSNWDMWKYFLALTTIAILSFFMSYMKLLLIKKKK</sequence>
<dbReference type="GO" id="GO:0140359">
    <property type="term" value="F:ABC-type transporter activity"/>
    <property type="evidence" value="ECO:0007669"/>
    <property type="project" value="InterPro"/>
</dbReference>
<organism evidence="9 10">
    <name type="scientific">Adineta ricciae</name>
    <name type="common">Rotifer</name>
    <dbReference type="NCBI Taxonomy" id="249248"/>
    <lineage>
        <taxon>Eukaryota</taxon>
        <taxon>Metazoa</taxon>
        <taxon>Spiralia</taxon>
        <taxon>Gnathifera</taxon>
        <taxon>Rotifera</taxon>
        <taxon>Eurotatoria</taxon>
        <taxon>Bdelloidea</taxon>
        <taxon>Adinetida</taxon>
        <taxon>Adinetidae</taxon>
        <taxon>Adineta</taxon>
    </lineage>
</organism>
<evidence type="ECO:0000256" key="6">
    <source>
        <dbReference type="ARBA" id="ARBA00023136"/>
    </source>
</evidence>
<feature type="transmembrane region" description="Helical" evidence="7">
    <location>
        <begin position="432"/>
        <end position="456"/>
    </location>
</feature>
<evidence type="ECO:0000256" key="1">
    <source>
        <dbReference type="ARBA" id="ARBA00004141"/>
    </source>
</evidence>
<dbReference type="EMBL" id="CAJNOR010000624">
    <property type="protein sequence ID" value="CAF0965277.1"/>
    <property type="molecule type" value="Genomic_DNA"/>
</dbReference>
<accession>A0A814E6C4</accession>
<dbReference type="Proteomes" id="UP000663828">
    <property type="component" value="Unassembled WGS sequence"/>
</dbReference>
<proteinExistence type="inferred from homology"/>
<evidence type="ECO:0000256" key="5">
    <source>
        <dbReference type="ARBA" id="ARBA00022989"/>
    </source>
</evidence>
<feature type="domain" description="ABC transporter" evidence="8">
    <location>
        <begin position="75"/>
        <end position="319"/>
    </location>
</feature>
<dbReference type="PANTHER" id="PTHR48041:SF116">
    <property type="entry name" value="PROTEIN BROWN"/>
    <property type="match status" value="1"/>
</dbReference>
<feature type="transmembrane region" description="Helical" evidence="7">
    <location>
        <begin position="541"/>
        <end position="563"/>
    </location>
</feature>
<dbReference type="PANTHER" id="PTHR48041">
    <property type="entry name" value="ABC TRANSPORTER G FAMILY MEMBER 28"/>
    <property type="match status" value="1"/>
</dbReference>
<feature type="transmembrane region" description="Helical" evidence="7">
    <location>
        <begin position="398"/>
        <end position="420"/>
    </location>
</feature>
<keyword evidence="3" id="KW-0813">Transport</keyword>
<dbReference type="AlphaFoldDB" id="A0A814E6C4"/>
<comment type="similarity">
    <text evidence="2">Belongs to the ABC transporter superfamily. ABCG family. Eye pigment precursor importer (TC 3.A.1.204) subfamily.</text>
</comment>
<dbReference type="Pfam" id="PF19055">
    <property type="entry name" value="ABC2_membrane_7"/>
    <property type="match status" value="1"/>
</dbReference>
<protein>
    <recommendedName>
        <fullName evidence="8">ABC transporter domain-containing protein</fullName>
    </recommendedName>
</protein>
<dbReference type="PROSITE" id="PS50893">
    <property type="entry name" value="ABC_TRANSPORTER_2"/>
    <property type="match status" value="1"/>
</dbReference>